<name>A0A428MM62_9BACT</name>
<proteinExistence type="inferred from homology"/>
<keyword evidence="4" id="KW-0413">Isomerase</keyword>
<evidence type="ECO:0000256" key="3">
    <source>
        <dbReference type="SAM" id="Phobius"/>
    </source>
</evidence>
<feature type="transmembrane region" description="Helical" evidence="3">
    <location>
        <begin position="12"/>
        <end position="36"/>
    </location>
</feature>
<reference evidence="4 5" key="1">
    <citation type="submission" date="2018-12" db="EMBL/GenBank/DDBJ databases">
        <title>Sequencing of bacterial isolates from soil warming experiment in Harvard Forest, Massachusetts, USA.</title>
        <authorList>
            <person name="Deangelis K."/>
        </authorList>
    </citation>
    <scope>NUCLEOTIDE SEQUENCE [LARGE SCALE GENOMIC DNA]</scope>
    <source>
        <strain evidence="4 5">EB153</strain>
    </source>
</reference>
<protein>
    <submittedName>
        <fullName evidence="4">6-phosphogluconolactonase (Cycloisomerase 2 family)</fullName>
    </submittedName>
</protein>
<comment type="similarity">
    <text evidence="1">Belongs to the cycloisomerase 2 family.</text>
</comment>
<dbReference type="GO" id="GO:0016853">
    <property type="term" value="F:isomerase activity"/>
    <property type="evidence" value="ECO:0007669"/>
    <property type="project" value="UniProtKB-KW"/>
</dbReference>
<dbReference type="PROSITE" id="PS51257">
    <property type="entry name" value="PROKAR_LIPOPROTEIN"/>
    <property type="match status" value="1"/>
</dbReference>
<dbReference type="InterPro" id="IPR015943">
    <property type="entry name" value="WD40/YVTN_repeat-like_dom_sf"/>
</dbReference>
<dbReference type="AlphaFoldDB" id="A0A428MM62"/>
<evidence type="ECO:0000256" key="2">
    <source>
        <dbReference type="ARBA" id="ARBA00022526"/>
    </source>
</evidence>
<accession>A0A428MM62</accession>
<organism evidence="4 5">
    <name type="scientific">Edaphobacter aggregans</name>
    <dbReference type="NCBI Taxonomy" id="570835"/>
    <lineage>
        <taxon>Bacteria</taxon>
        <taxon>Pseudomonadati</taxon>
        <taxon>Acidobacteriota</taxon>
        <taxon>Terriglobia</taxon>
        <taxon>Terriglobales</taxon>
        <taxon>Acidobacteriaceae</taxon>
        <taxon>Edaphobacter</taxon>
    </lineage>
</organism>
<sequence length="418" mass="43254">MKLSRIGRVSMAFVVSVAMGLGMTACGGGTIGYLWVMGTQYNQIAGFKIDDFTGNLTAIPTSPFSSGGTNPVSIVVKPGGRYVYVINKGTPATSTTPATAGQIAAFSVGNEGVLTFQLSYTSQGTTPVWASVDSTGSFLYVLDQQAPPVDPTQPTILPPYGSITVFAIDPNTGRLQLVPNQQVKNSQGTQLTYFPVGSQPTMMKVAANNCLYTLNSGDNTIFPYSIGTGGQLTLTTNSTITTGATRLTSVNANGSYVYLTDAGAANTPGQILPYTTGTGCALNTLTGGPVPNLTGASNPVNTMVDSKGRYLYVVNNSTTNSQATATSNVSAFAIDSTSGKLQPLPIGDTNNPYPVGAGPLCMVQDPTNQYVYTSNNIDGTVTGKIINQNTGQLSDLQRGSKFPATGQATCLAVSGVVN</sequence>
<dbReference type="InterPro" id="IPR050282">
    <property type="entry name" value="Cycloisomerase_2"/>
</dbReference>
<dbReference type="InterPro" id="IPR011045">
    <property type="entry name" value="N2O_reductase_N"/>
</dbReference>
<dbReference type="Proteomes" id="UP000269669">
    <property type="component" value="Unassembled WGS sequence"/>
</dbReference>
<keyword evidence="3" id="KW-0812">Transmembrane</keyword>
<keyword evidence="3" id="KW-1133">Transmembrane helix</keyword>
<dbReference type="GO" id="GO:0006006">
    <property type="term" value="P:glucose metabolic process"/>
    <property type="evidence" value="ECO:0007669"/>
    <property type="project" value="UniProtKB-KW"/>
</dbReference>
<dbReference type="Gene3D" id="2.130.10.10">
    <property type="entry name" value="YVTN repeat-like/Quinoprotein amine dehydrogenase"/>
    <property type="match status" value="2"/>
</dbReference>
<dbReference type="PANTHER" id="PTHR30344">
    <property type="entry name" value="6-PHOSPHOGLUCONOLACTONASE-RELATED"/>
    <property type="match status" value="1"/>
</dbReference>
<keyword evidence="5" id="KW-1185">Reference proteome</keyword>
<gene>
    <name evidence="4" type="ORF">EDE15_3497</name>
</gene>
<keyword evidence="3" id="KW-0472">Membrane</keyword>
<dbReference type="OrthoDB" id="107999at2"/>
<evidence type="ECO:0000313" key="4">
    <source>
        <dbReference type="EMBL" id="RSL17945.1"/>
    </source>
</evidence>
<dbReference type="GO" id="GO:0005829">
    <property type="term" value="C:cytosol"/>
    <property type="evidence" value="ECO:0007669"/>
    <property type="project" value="TreeGrafter"/>
</dbReference>
<evidence type="ECO:0000313" key="5">
    <source>
        <dbReference type="Proteomes" id="UP000269669"/>
    </source>
</evidence>
<comment type="caution">
    <text evidence="4">The sequence shown here is derived from an EMBL/GenBank/DDBJ whole genome shotgun (WGS) entry which is preliminary data.</text>
</comment>
<keyword evidence="2" id="KW-0313">Glucose metabolism</keyword>
<dbReference type="InterPro" id="IPR019405">
    <property type="entry name" value="Lactonase_7-beta_prop"/>
</dbReference>
<dbReference type="SUPFAM" id="SSF50974">
    <property type="entry name" value="Nitrous oxide reductase, N-terminal domain"/>
    <property type="match status" value="1"/>
</dbReference>
<dbReference type="EMBL" id="RSDW01000001">
    <property type="protein sequence ID" value="RSL17945.1"/>
    <property type="molecule type" value="Genomic_DNA"/>
</dbReference>
<evidence type="ECO:0000256" key="1">
    <source>
        <dbReference type="ARBA" id="ARBA00005564"/>
    </source>
</evidence>
<dbReference type="PANTHER" id="PTHR30344:SF1">
    <property type="entry name" value="6-PHOSPHOGLUCONOLACTONASE"/>
    <property type="match status" value="1"/>
</dbReference>
<keyword evidence="2" id="KW-0119">Carbohydrate metabolism</keyword>
<dbReference type="Pfam" id="PF10282">
    <property type="entry name" value="Lactonase"/>
    <property type="match status" value="1"/>
</dbReference>
<dbReference type="GO" id="GO:0017057">
    <property type="term" value="F:6-phosphogluconolactonase activity"/>
    <property type="evidence" value="ECO:0007669"/>
    <property type="project" value="TreeGrafter"/>
</dbReference>